<feature type="transmembrane region" description="Helical" evidence="1">
    <location>
        <begin position="42"/>
        <end position="61"/>
    </location>
</feature>
<name>A0A8E2AJ02_9APHY</name>
<evidence type="ECO:0000256" key="1">
    <source>
        <dbReference type="SAM" id="Phobius"/>
    </source>
</evidence>
<evidence type="ECO:0000313" key="3">
    <source>
        <dbReference type="Proteomes" id="UP000250043"/>
    </source>
</evidence>
<sequence>MENIQEESISLLPLGNGSTSEFRYSRGLEDDRVHATKSKSNFLLQAVLVVFAAEIALYLYINHTLNGLLRNPAKELSIQNSYMGLEDLYRTGRNTTTRYPPILNAPRLTGQVSKAEPRKVFPQDQHRRMMSFGTVSSFDRHIQVSEDIHTLFQFRSTDYGMERCALALQLPPLDAALPEPFVLGDDGGDSLFDVCAVETSKPLDLASLSWATRPKCDKYVGTLLARAGEEVMLPEFFCSWASLHTFEVSCAQRSPRCTLDVWSSFPNDTYGFVLYQYQTV</sequence>
<evidence type="ECO:0000313" key="2">
    <source>
        <dbReference type="EMBL" id="OCH85073.1"/>
    </source>
</evidence>
<evidence type="ECO:0008006" key="4">
    <source>
        <dbReference type="Google" id="ProtNLM"/>
    </source>
</evidence>
<accession>A0A8E2AJ02</accession>
<keyword evidence="3" id="KW-1185">Reference proteome</keyword>
<dbReference type="AlphaFoldDB" id="A0A8E2AJ02"/>
<dbReference type="EMBL" id="KV722611">
    <property type="protein sequence ID" value="OCH85073.1"/>
    <property type="molecule type" value="Genomic_DNA"/>
</dbReference>
<keyword evidence="1" id="KW-1133">Transmembrane helix</keyword>
<organism evidence="2 3">
    <name type="scientific">Obba rivulosa</name>
    <dbReference type="NCBI Taxonomy" id="1052685"/>
    <lineage>
        <taxon>Eukaryota</taxon>
        <taxon>Fungi</taxon>
        <taxon>Dikarya</taxon>
        <taxon>Basidiomycota</taxon>
        <taxon>Agaricomycotina</taxon>
        <taxon>Agaricomycetes</taxon>
        <taxon>Polyporales</taxon>
        <taxon>Gelatoporiaceae</taxon>
        <taxon>Obba</taxon>
    </lineage>
</organism>
<dbReference type="Proteomes" id="UP000250043">
    <property type="component" value="Unassembled WGS sequence"/>
</dbReference>
<keyword evidence="1" id="KW-0472">Membrane</keyword>
<gene>
    <name evidence="2" type="ORF">OBBRIDRAFT_343057</name>
</gene>
<keyword evidence="1" id="KW-0812">Transmembrane</keyword>
<proteinExistence type="predicted"/>
<dbReference type="OrthoDB" id="61113at2759"/>
<reference evidence="2 3" key="1">
    <citation type="submission" date="2016-07" db="EMBL/GenBank/DDBJ databases">
        <title>Draft genome of the white-rot fungus Obba rivulosa 3A-2.</title>
        <authorList>
            <consortium name="DOE Joint Genome Institute"/>
            <person name="Miettinen O."/>
            <person name="Riley R."/>
            <person name="Acob R."/>
            <person name="Barry K."/>
            <person name="Cullen D."/>
            <person name="De Vries R."/>
            <person name="Hainaut M."/>
            <person name="Hatakka A."/>
            <person name="Henrissat B."/>
            <person name="Hilden K."/>
            <person name="Kuo R."/>
            <person name="Labutti K."/>
            <person name="Lipzen A."/>
            <person name="Makela M.R."/>
            <person name="Sandor L."/>
            <person name="Spatafora J.W."/>
            <person name="Grigoriev I.V."/>
            <person name="Hibbett D.S."/>
        </authorList>
    </citation>
    <scope>NUCLEOTIDE SEQUENCE [LARGE SCALE GENOMIC DNA]</scope>
    <source>
        <strain evidence="2 3">3A-2</strain>
    </source>
</reference>
<protein>
    <recommendedName>
        <fullName evidence="4">Ubiquitin 3 binding protein But2 C-terminal domain-containing protein</fullName>
    </recommendedName>
</protein>